<evidence type="ECO:0000313" key="8">
    <source>
        <dbReference type="Proteomes" id="UP000450676"/>
    </source>
</evidence>
<feature type="transmembrane region" description="Helical" evidence="2">
    <location>
        <begin position="36"/>
        <end position="54"/>
    </location>
</feature>
<evidence type="ECO:0000259" key="3">
    <source>
        <dbReference type="Pfam" id="PF06744"/>
    </source>
</evidence>
<feature type="domain" description="Type VI secretion system component TssM1 N-terminal" evidence="5">
    <location>
        <begin position="185"/>
        <end position="442"/>
    </location>
</feature>
<dbReference type="InterPro" id="IPR017731">
    <property type="entry name" value="TssM1-like"/>
</dbReference>
<evidence type="ECO:0000259" key="6">
    <source>
        <dbReference type="Pfam" id="PF21070"/>
    </source>
</evidence>
<keyword evidence="8" id="KW-1185">Reference proteome</keyword>
<comment type="caution">
    <text evidence="7">The sequence shown here is derived from an EMBL/GenBank/DDBJ whole genome shotgun (WGS) entry which is preliminary data.</text>
</comment>
<evidence type="ECO:0000259" key="4">
    <source>
        <dbReference type="Pfam" id="PF06761"/>
    </source>
</evidence>
<feature type="domain" description="IcmF-related" evidence="4">
    <location>
        <begin position="490"/>
        <end position="834"/>
    </location>
</feature>
<feature type="transmembrane region" description="Helical" evidence="2">
    <location>
        <begin position="438"/>
        <end position="460"/>
    </location>
</feature>
<dbReference type="InterPro" id="IPR048677">
    <property type="entry name" value="TssM1_hel"/>
</dbReference>
<dbReference type="Pfam" id="PF21070">
    <property type="entry name" value="IcmF_helical"/>
    <property type="match status" value="1"/>
</dbReference>
<protein>
    <submittedName>
        <fullName evidence="7">Type VI secretion system membrane subunit TssM</fullName>
    </submittedName>
</protein>
<feature type="domain" description="Type VI secretion system IcmF C-terminal" evidence="3">
    <location>
        <begin position="1102"/>
        <end position="1206"/>
    </location>
</feature>
<dbReference type="Pfam" id="PF06761">
    <property type="entry name" value="IcmF-related"/>
    <property type="match status" value="1"/>
</dbReference>
<dbReference type="Pfam" id="PF14331">
    <property type="entry name" value="IcmF-related_N"/>
    <property type="match status" value="1"/>
</dbReference>
<accession>A0A7X4HCH2</accession>
<feature type="region of interest" description="Disordered" evidence="1">
    <location>
        <begin position="1207"/>
        <end position="1228"/>
    </location>
</feature>
<organism evidence="7 8">
    <name type="scientific">Pseudoduganella aquatica</name>
    <dbReference type="NCBI Taxonomy" id="2660641"/>
    <lineage>
        <taxon>Bacteria</taxon>
        <taxon>Pseudomonadati</taxon>
        <taxon>Pseudomonadota</taxon>
        <taxon>Betaproteobacteria</taxon>
        <taxon>Burkholderiales</taxon>
        <taxon>Oxalobacteraceae</taxon>
        <taxon>Telluria group</taxon>
        <taxon>Pseudoduganella</taxon>
    </lineage>
</organism>
<feature type="domain" description="Type VI secretion system component TssM1 helical" evidence="6">
    <location>
        <begin position="990"/>
        <end position="1076"/>
    </location>
</feature>
<evidence type="ECO:0000259" key="5">
    <source>
        <dbReference type="Pfam" id="PF14331"/>
    </source>
</evidence>
<sequence>MRRTWLFLTDSRNLTIAGFVAMAALFYLGAELLELALIWAVAALAAALLAWLLARWLRRRYAARATAGLADAMVPAETGPAEDVASRHEVDAIRSGMLKAIATIKGSKLGRMPGSRVLYELPWYMIIGNPSAGKSSAIVNSGLQFPFADARVVHGVGGTRNCDWFFTTDGIVLDTAGRYAVEDEHLAEWRGFLDLLKKYRRRAPVNGIIVAVSIAELRSDPDGALKLARSLRKRVQDLIERLEVYAPVYVLFTKADLIAGFSDFFCQCERSERERVWGATMPYRRKAGSEELLAFFDQGFDELHAGLVEMSMANMAQPRRTRMAPGVFTFPMEFVSLRAPLRAFLATLFEENPFQYKPVFRGFYFTSALQEGQPVSAQSQRIAERFELALKPEQQEAAPMPYGSAGGYFLLKLFRDVVFADKALVSQYASRASARLRYAAFFGAVLLLGGALGGWTWSYMGNRQLAANVQADLDKVVKLQDKRLDLQSRLEALEILQDRIEQLEKFGRERPWLLGMGLYQGGLLERKLREEYYAGIKEVMVKPVAASLEALLFEMNANADQLATPAAATAAIASPAAAAPRQYAEANPRSVEDAYNALKTYLMLADTPHAEAGHLNDQLTRYWRGWLEANRGAMPREQMIRSAERLLTYYLAQSSDPSWPRIEQKLALVDQARENLRRVVRGMPARDRVYADIKARAGTRFPAMTVVRIVGEQDQALIAGSYAIPGAFTREAWEKYVQGAFRDAASRELQSTDWVLKTSTKDDLTLEGSPEQIQKNLVEMYKADYAREWQKFVQGVAVADLGGFNGAVAAMNRLGDPQSSPIIKLLGTISEQTSWDNPTQANAEAQKVQQGFKEWMMQTVLRRAPVPVNVNLQLDPARMERPMGAVGREFAAVGKLVGSRDKDATLLRGYMDTLSRLRTRLNTLKNQGDPGPGARQFMQQTLEGTGSELADALRFVDEQMLTGMSDTQKRAIRPILVRPLMQTFAVIVAPAEAEINKTWLAQVYEPFQRTLAAKYPFSPGAKIEASSAEIGQFFGPDGLVAKFVTTSMGPLVVRRGDVLAPRTWADMGIALSPQAVARFPGWIAPLGAGGIAAPSAAAQTVFQIQPLPAPGTLEYTVEIDGQLLRYRNTPAQWTSMVHPSPQGVPGARITAVAFDGRSVELFNEPGQFGLKRMIDAATRKRKEEGVHELRWTNGAISVALELKITSSPEASGGDAGPQDQGFRGMKLPEAIVGAAPSTLAALPQTAQQGAQQ</sequence>
<dbReference type="InterPro" id="IPR010623">
    <property type="entry name" value="IcmF_C"/>
</dbReference>
<dbReference type="InterPro" id="IPR027417">
    <property type="entry name" value="P-loop_NTPase"/>
</dbReference>
<reference evidence="7 8" key="1">
    <citation type="submission" date="2019-12" db="EMBL/GenBank/DDBJ databases">
        <title>Novel species isolated from a subtropical stream in China.</title>
        <authorList>
            <person name="Lu H."/>
        </authorList>
    </citation>
    <scope>NUCLEOTIDE SEQUENCE [LARGE SCALE GENOMIC DNA]</scope>
    <source>
        <strain evidence="7 8">FT127W</strain>
    </source>
</reference>
<dbReference type="InterPro" id="IPR009612">
    <property type="entry name" value="IcmF-rel"/>
</dbReference>
<dbReference type="EMBL" id="WWCU01000008">
    <property type="protein sequence ID" value="MYN07685.1"/>
    <property type="molecule type" value="Genomic_DNA"/>
</dbReference>
<feature type="transmembrane region" description="Helical" evidence="2">
    <location>
        <begin position="12"/>
        <end position="30"/>
    </location>
</feature>
<dbReference type="Pfam" id="PF06744">
    <property type="entry name" value="IcmF_C"/>
    <property type="match status" value="1"/>
</dbReference>
<keyword evidence="2" id="KW-1133">Transmembrane helix</keyword>
<dbReference type="CDD" id="cd00882">
    <property type="entry name" value="Ras_like_GTPase"/>
    <property type="match status" value="1"/>
</dbReference>
<dbReference type="PANTHER" id="PTHR36153">
    <property type="entry name" value="INNER MEMBRANE PROTEIN-RELATED"/>
    <property type="match status" value="1"/>
</dbReference>
<dbReference type="AlphaFoldDB" id="A0A7X4HCH2"/>
<dbReference type="RefSeq" id="WP_161072069.1">
    <property type="nucleotide sequence ID" value="NZ_WWCU01000008.1"/>
</dbReference>
<evidence type="ECO:0000313" key="7">
    <source>
        <dbReference type="EMBL" id="MYN07685.1"/>
    </source>
</evidence>
<keyword evidence="2" id="KW-0472">Membrane</keyword>
<dbReference type="NCBIfam" id="TIGR03348">
    <property type="entry name" value="VI_IcmF"/>
    <property type="match status" value="1"/>
</dbReference>
<dbReference type="PANTHER" id="PTHR36153:SF1">
    <property type="entry name" value="TYPE VI SECRETION SYSTEM COMPONENT TSSM1"/>
    <property type="match status" value="1"/>
</dbReference>
<dbReference type="InterPro" id="IPR025743">
    <property type="entry name" value="TssM1_N"/>
</dbReference>
<gene>
    <name evidence="7" type="primary">tssM</name>
    <name evidence="7" type="ORF">GTP77_10045</name>
</gene>
<evidence type="ECO:0000256" key="2">
    <source>
        <dbReference type="SAM" id="Phobius"/>
    </source>
</evidence>
<keyword evidence="2" id="KW-0812">Transmembrane</keyword>
<dbReference type="SUPFAM" id="SSF52540">
    <property type="entry name" value="P-loop containing nucleoside triphosphate hydrolases"/>
    <property type="match status" value="1"/>
</dbReference>
<dbReference type="Gene3D" id="3.40.50.300">
    <property type="entry name" value="P-loop containing nucleotide triphosphate hydrolases"/>
    <property type="match status" value="1"/>
</dbReference>
<proteinExistence type="predicted"/>
<name>A0A7X4HCH2_9BURK</name>
<dbReference type="InterPro" id="IPR053156">
    <property type="entry name" value="T6SS_TssM-like"/>
</dbReference>
<dbReference type="Proteomes" id="UP000450676">
    <property type="component" value="Unassembled WGS sequence"/>
</dbReference>
<evidence type="ECO:0000256" key="1">
    <source>
        <dbReference type="SAM" id="MobiDB-lite"/>
    </source>
</evidence>